<proteinExistence type="inferred from homology"/>
<dbReference type="InterPro" id="IPR012132">
    <property type="entry name" value="GMC_OxRdtase"/>
</dbReference>
<feature type="domain" description="Glucose-methanol-choline oxidoreductase N-terminal" evidence="4">
    <location>
        <begin position="412"/>
        <end position="426"/>
    </location>
</feature>
<dbReference type="InterPro" id="IPR000172">
    <property type="entry name" value="GMC_OxRdtase_N"/>
</dbReference>
<name>A0A8J9V8X7_9NEOP</name>
<evidence type="ECO:0000256" key="2">
    <source>
        <dbReference type="RuleBase" id="RU003968"/>
    </source>
</evidence>
<evidence type="ECO:0000259" key="3">
    <source>
        <dbReference type="PROSITE" id="PS00623"/>
    </source>
</evidence>
<sequence>MTTVWRPLDLSAICAQETAPLTQCSSTGYIFLNLITQLFGGVSYSISYTGTIAYPDQVPYPPPPPSPLIPSLLSIQPSLPAMSPTPTSKTSSTWQSIAENPTISGGLPMYGISSLSEISEYEEISATLPETTASPIKDTNEKGGTSRTWQQQSFTEYDFIIVGGGSAGCVLANRLSEVRHWRVLLLEAGSEEPDITMVPAFPPILSRSNIDWNFRTQPEKLTCRIFSGQCTWPRGKTLGGSSAINYLIYMRGNRLDYDGWADMGNSGWSYDEVLPYFKKSENNRNEEAFDTKYHGVGGPLNVERPPYVNDNTLTLIEAFKEIGLKQRDLTLPDNLGVNLVQSTLKNGRRFSANLAYIRPIRNVRPNLNIILDAFVTKIIINPETKNAQGVTFYKNGQFYNVYSSKEVIVSGGTISSPKILMLSGIGPRQHLESLNISVIADLNVGENLQEHVTTEGLIFSLQNTSTQLNTTQLLNEVLLYRSQDHNNGPLSAPGNLNAVGFIKTKYATVNAPDIEYHFGSIKVEDFYGDPQTYLQSTILPLSFYNGMAVKPFLLTPKSRGRILLNLTDPIFAQPLIYPEFFTSQEDVRVLVEGFRTAITLENTNAFKSIGASYIRKPLQGCESYEWGSYDYFACILYEYTSIIFHPVGTCKMGPTWDKTAVVDPRLRVHGIKSLRVIDGSIMPTTVRGNTNAPIIMIGEKAADLIKEDWSTFK</sequence>
<keyword evidence="2" id="KW-0285">Flavoprotein</keyword>
<dbReference type="PROSITE" id="PS00623">
    <property type="entry name" value="GMC_OXRED_1"/>
    <property type="match status" value="1"/>
</dbReference>
<accession>A0A8J9V8X7</accession>
<dbReference type="InterPro" id="IPR007867">
    <property type="entry name" value="GMC_OxRtase_C"/>
</dbReference>
<dbReference type="GO" id="GO:0050660">
    <property type="term" value="F:flavin adenine dinucleotide binding"/>
    <property type="evidence" value="ECO:0007669"/>
    <property type="project" value="InterPro"/>
</dbReference>
<reference evidence="5" key="1">
    <citation type="submission" date="2021-12" db="EMBL/GenBank/DDBJ databases">
        <authorList>
            <person name="Martin H S."/>
        </authorList>
    </citation>
    <scope>NUCLEOTIDE SEQUENCE</scope>
</reference>
<feature type="domain" description="Glucose-methanol-choline oxidoreductase N-terminal" evidence="3">
    <location>
        <begin position="235"/>
        <end position="258"/>
    </location>
</feature>
<dbReference type="PROSITE" id="PS00624">
    <property type="entry name" value="GMC_OXRED_2"/>
    <property type="match status" value="1"/>
</dbReference>
<dbReference type="Gene3D" id="3.50.50.60">
    <property type="entry name" value="FAD/NAD(P)-binding domain"/>
    <property type="match status" value="1"/>
</dbReference>
<evidence type="ECO:0000256" key="1">
    <source>
        <dbReference type="ARBA" id="ARBA00010790"/>
    </source>
</evidence>
<dbReference type="EMBL" id="OV170230">
    <property type="protein sequence ID" value="CAH0714955.1"/>
    <property type="molecule type" value="Genomic_DNA"/>
</dbReference>
<keyword evidence="6" id="KW-1185">Reference proteome</keyword>
<comment type="similarity">
    <text evidence="1 2">Belongs to the GMC oxidoreductase family.</text>
</comment>
<dbReference type="SUPFAM" id="SSF51905">
    <property type="entry name" value="FAD/NAD(P)-binding domain"/>
    <property type="match status" value="1"/>
</dbReference>
<evidence type="ECO:0000313" key="5">
    <source>
        <dbReference type="EMBL" id="CAH0714955.1"/>
    </source>
</evidence>
<dbReference type="InterPro" id="IPR036188">
    <property type="entry name" value="FAD/NAD-bd_sf"/>
</dbReference>
<dbReference type="Gene3D" id="3.30.560.10">
    <property type="entry name" value="Glucose Oxidase, domain 3"/>
    <property type="match status" value="1"/>
</dbReference>
<feature type="non-terminal residue" evidence="5">
    <location>
        <position position="713"/>
    </location>
</feature>
<dbReference type="Proteomes" id="UP000838878">
    <property type="component" value="Chromosome 10"/>
</dbReference>
<keyword evidence="2" id="KW-0274">FAD</keyword>
<dbReference type="PANTHER" id="PTHR11552:SF154">
    <property type="entry name" value="FI04917P"/>
    <property type="match status" value="1"/>
</dbReference>
<protein>
    <recommendedName>
        <fullName evidence="3 4">Glucose-methanol-choline oxidoreductase N-terminal domain-containing protein</fullName>
    </recommendedName>
</protein>
<dbReference type="Pfam" id="PF00732">
    <property type="entry name" value="GMC_oxred_N"/>
    <property type="match status" value="1"/>
</dbReference>
<dbReference type="PANTHER" id="PTHR11552">
    <property type="entry name" value="GLUCOSE-METHANOL-CHOLINE GMC OXIDOREDUCTASE"/>
    <property type="match status" value="1"/>
</dbReference>
<dbReference type="Pfam" id="PF05199">
    <property type="entry name" value="GMC_oxred_C"/>
    <property type="match status" value="1"/>
</dbReference>
<dbReference type="GO" id="GO:0016614">
    <property type="term" value="F:oxidoreductase activity, acting on CH-OH group of donors"/>
    <property type="evidence" value="ECO:0007669"/>
    <property type="project" value="InterPro"/>
</dbReference>
<gene>
    <name evidence="5" type="ORF">BINO364_LOCUS1950</name>
</gene>
<dbReference type="SUPFAM" id="SSF54373">
    <property type="entry name" value="FAD-linked reductases, C-terminal domain"/>
    <property type="match status" value="1"/>
</dbReference>
<dbReference type="OrthoDB" id="269227at2759"/>
<dbReference type="AlphaFoldDB" id="A0A8J9V8X7"/>
<evidence type="ECO:0000259" key="4">
    <source>
        <dbReference type="PROSITE" id="PS00624"/>
    </source>
</evidence>
<organism evidence="5 6">
    <name type="scientific">Brenthis ino</name>
    <name type="common">lesser marbled fritillary</name>
    <dbReference type="NCBI Taxonomy" id="405034"/>
    <lineage>
        <taxon>Eukaryota</taxon>
        <taxon>Metazoa</taxon>
        <taxon>Ecdysozoa</taxon>
        <taxon>Arthropoda</taxon>
        <taxon>Hexapoda</taxon>
        <taxon>Insecta</taxon>
        <taxon>Pterygota</taxon>
        <taxon>Neoptera</taxon>
        <taxon>Endopterygota</taxon>
        <taxon>Lepidoptera</taxon>
        <taxon>Glossata</taxon>
        <taxon>Ditrysia</taxon>
        <taxon>Papilionoidea</taxon>
        <taxon>Nymphalidae</taxon>
        <taxon>Heliconiinae</taxon>
        <taxon>Argynnini</taxon>
        <taxon>Brenthis</taxon>
    </lineage>
</organism>
<evidence type="ECO:0000313" key="6">
    <source>
        <dbReference type="Proteomes" id="UP000838878"/>
    </source>
</evidence>